<organism evidence="5 6">
    <name type="scientific">Actinoplanes derwentensis</name>
    <dbReference type="NCBI Taxonomy" id="113562"/>
    <lineage>
        <taxon>Bacteria</taxon>
        <taxon>Bacillati</taxon>
        <taxon>Actinomycetota</taxon>
        <taxon>Actinomycetes</taxon>
        <taxon>Micromonosporales</taxon>
        <taxon>Micromonosporaceae</taxon>
        <taxon>Actinoplanes</taxon>
    </lineage>
</organism>
<dbReference type="GO" id="GO:0043565">
    <property type="term" value="F:sequence-specific DNA binding"/>
    <property type="evidence" value="ECO:0007669"/>
    <property type="project" value="InterPro"/>
</dbReference>
<dbReference type="STRING" id="113562.SAMN04489716_7858"/>
<keyword evidence="6" id="KW-1185">Reference proteome</keyword>
<evidence type="ECO:0000259" key="4">
    <source>
        <dbReference type="PROSITE" id="PS01124"/>
    </source>
</evidence>
<keyword evidence="2 5" id="KW-0238">DNA-binding</keyword>
<dbReference type="Pfam" id="PF14525">
    <property type="entry name" value="AraC_binding_2"/>
    <property type="match status" value="1"/>
</dbReference>
<keyword evidence="1" id="KW-0805">Transcription regulation</keyword>
<dbReference type="Pfam" id="PF12833">
    <property type="entry name" value="HTH_18"/>
    <property type="match status" value="1"/>
</dbReference>
<accession>A0A1H2D363</accession>
<dbReference type="InterPro" id="IPR018060">
    <property type="entry name" value="HTH_AraC"/>
</dbReference>
<dbReference type="PROSITE" id="PS01124">
    <property type="entry name" value="HTH_ARAC_FAMILY_2"/>
    <property type="match status" value="1"/>
</dbReference>
<dbReference type="InterPro" id="IPR009057">
    <property type="entry name" value="Homeodomain-like_sf"/>
</dbReference>
<proteinExistence type="predicted"/>
<evidence type="ECO:0000256" key="1">
    <source>
        <dbReference type="ARBA" id="ARBA00023015"/>
    </source>
</evidence>
<dbReference type="InterPro" id="IPR050204">
    <property type="entry name" value="AraC_XylS_family_regulators"/>
</dbReference>
<feature type="domain" description="HTH araC/xylS-type" evidence="4">
    <location>
        <begin position="177"/>
        <end position="278"/>
    </location>
</feature>
<dbReference type="PANTHER" id="PTHR46796">
    <property type="entry name" value="HTH-TYPE TRANSCRIPTIONAL ACTIVATOR RHAS-RELATED"/>
    <property type="match status" value="1"/>
</dbReference>
<evidence type="ECO:0000313" key="5">
    <source>
        <dbReference type="EMBL" id="SDT77185.1"/>
    </source>
</evidence>
<sequence>MHEYLSSHDISENNSAVDVPDCGALRLFRTRCQSGGVISAEMSGEQIGEASYSFFWLIEGRVELMQGMGTRSLLPADMALFDDSLPLTCRVGADGRIQADWLTVQIPRILLPGGRAAHFSGRSGTGRILLDVLRGFLEESPRIDGSARVRLSGVVLDLVTAVLTEQDEQPADDAELQRIQQFAETNLADAELTPTSLAEAHHISVRQLHKLFQKNGLTVSSWIRERRLEGWRRELLNPLSRNKSVQDVARDWGLRSSAHANRLFRGAYGITPAAYRRTISAE</sequence>
<dbReference type="PANTHER" id="PTHR46796:SF6">
    <property type="entry name" value="ARAC SUBFAMILY"/>
    <property type="match status" value="1"/>
</dbReference>
<dbReference type="EMBL" id="LT629758">
    <property type="protein sequence ID" value="SDT77185.1"/>
    <property type="molecule type" value="Genomic_DNA"/>
</dbReference>
<dbReference type="AlphaFoldDB" id="A0A1H2D363"/>
<dbReference type="GO" id="GO:0003700">
    <property type="term" value="F:DNA-binding transcription factor activity"/>
    <property type="evidence" value="ECO:0007669"/>
    <property type="project" value="InterPro"/>
</dbReference>
<dbReference type="SMART" id="SM00342">
    <property type="entry name" value="HTH_ARAC"/>
    <property type="match status" value="1"/>
</dbReference>
<dbReference type="RefSeq" id="WP_092553038.1">
    <property type="nucleotide sequence ID" value="NZ_BOMJ01000056.1"/>
</dbReference>
<keyword evidence="3" id="KW-0804">Transcription</keyword>
<dbReference type="OrthoDB" id="9799345at2"/>
<name>A0A1H2D363_9ACTN</name>
<reference evidence="5 6" key="1">
    <citation type="submission" date="2016-10" db="EMBL/GenBank/DDBJ databases">
        <authorList>
            <person name="de Groot N.N."/>
        </authorList>
    </citation>
    <scope>NUCLEOTIDE SEQUENCE [LARGE SCALE GENOMIC DNA]</scope>
    <source>
        <strain evidence="5 6">DSM 43941</strain>
    </source>
</reference>
<protein>
    <submittedName>
        <fullName evidence="5">AraC-type DNA-binding protein</fullName>
    </submittedName>
</protein>
<dbReference type="SUPFAM" id="SSF46689">
    <property type="entry name" value="Homeodomain-like"/>
    <property type="match status" value="1"/>
</dbReference>
<dbReference type="InterPro" id="IPR035418">
    <property type="entry name" value="AraC-bd_2"/>
</dbReference>
<evidence type="ECO:0000313" key="6">
    <source>
        <dbReference type="Proteomes" id="UP000198688"/>
    </source>
</evidence>
<dbReference type="Gene3D" id="1.10.10.60">
    <property type="entry name" value="Homeodomain-like"/>
    <property type="match status" value="1"/>
</dbReference>
<evidence type="ECO:0000256" key="2">
    <source>
        <dbReference type="ARBA" id="ARBA00023125"/>
    </source>
</evidence>
<dbReference type="Proteomes" id="UP000198688">
    <property type="component" value="Chromosome I"/>
</dbReference>
<gene>
    <name evidence="5" type="ORF">SAMN04489716_7858</name>
</gene>
<evidence type="ECO:0000256" key="3">
    <source>
        <dbReference type="ARBA" id="ARBA00023163"/>
    </source>
</evidence>